<dbReference type="Gene3D" id="3.40.50.300">
    <property type="entry name" value="P-loop containing nucleotide triphosphate hydrolases"/>
    <property type="match status" value="1"/>
</dbReference>
<dbReference type="Proteomes" id="UP000198618">
    <property type="component" value="Unassembled WGS sequence"/>
</dbReference>
<dbReference type="RefSeq" id="WP_090870689.1">
    <property type="nucleotide sequence ID" value="NZ_FOHE01000012.1"/>
</dbReference>
<dbReference type="STRING" id="930131.SAMN05216389_11258"/>
<dbReference type="PANTHER" id="PTHR42939:SF3">
    <property type="entry name" value="ABC TRANSPORTER ATP-BINDING COMPONENT"/>
    <property type="match status" value="1"/>
</dbReference>
<dbReference type="Pfam" id="PF00005">
    <property type="entry name" value="ABC_tran"/>
    <property type="match status" value="1"/>
</dbReference>
<keyword evidence="2" id="KW-0547">Nucleotide-binding</keyword>
<evidence type="ECO:0000259" key="4">
    <source>
        <dbReference type="PROSITE" id="PS50893"/>
    </source>
</evidence>
<dbReference type="PROSITE" id="PS50893">
    <property type="entry name" value="ABC_TRANSPORTER_2"/>
    <property type="match status" value="1"/>
</dbReference>
<dbReference type="EMBL" id="FOHE01000012">
    <property type="protein sequence ID" value="SET47842.1"/>
    <property type="molecule type" value="Genomic_DNA"/>
</dbReference>
<evidence type="ECO:0000256" key="1">
    <source>
        <dbReference type="ARBA" id="ARBA00022448"/>
    </source>
</evidence>
<dbReference type="InterPro" id="IPR027417">
    <property type="entry name" value="P-loop_NTPase"/>
</dbReference>
<dbReference type="CDD" id="cd03230">
    <property type="entry name" value="ABC_DR_subfamily_A"/>
    <property type="match status" value="1"/>
</dbReference>
<dbReference type="InterPro" id="IPR003439">
    <property type="entry name" value="ABC_transporter-like_ATP-bd"/>
</dbReference>
<keyword evidence="3 5" id="KW-0067">ATP-binding</keyword>
<proteinExistence type="predicted"/>
<sequence>MEHILEVQNLKKLYPNSNFALKDISFSVPYGSIVGFIGENGAGKSTTMGTILGTRRKDDGDIKVFGEMIHAQQVAVKEDIGVIFDLMNFSGKLTINKLSKVLANIYRQWDEKTFFTYVNHFSLPKDQEIEGFSRGMSMKLSLAVALSHDAKLLLLDEATSGLDPIAREEILDVFKHFVKDKKRSILLSSHITSDIEKVADKLIFIKNGMIELEVDKDELLHNYAIVQCNQKTFQEIDVNSKVAYKMQDDHVEVLVSDKKNLPKPLTLKKPFSIDDITKLLVKGE</sequence>
<dbReference type="OrthoDB" id="9804819at2"/>
<dbReference type="SUPFAM" id="SSF52540">
    <property type="entry name" value="P-loop containing nucleoside triphosphate hydrolases"/>
    <property type="match status" value="1"/>
</dbReference>
<keyword evidence="1" id="KW-0813">Transport</keyword>
<organism evidence="5 6">
    <name type="scientific">Oceanobacillus limi</name>
    <dbReference type="NCBI Taxonomy" id="930131"/>
    <lineage>
        <taxon>Bacteria</taxon>
        <taxon>Bacillati</taxon>
        <taxon>Bacillota</taxon>
        <taxon>Bacilli</taxon>
        <taxon>Bacillales</taxon>
        <taxon>Bacillaceae</taxon>
        <taxon>Oceanobacillus</taxon>
    </lineage>
</organism>
<dbReference type="AlphaFoldDB" id="A0A1I0ERW1"/>
<dbReference type="InterPro" id="IPR051782">
    <property type="entry name" value="ABC_Transporter_VariousFunc"/>
</dbReference>
<evidence type="ECO:0000256" key="3">
    <source>
        <dbReference type="ARBA" id="ARBA00022840"/>
    </source>
</evidence>
<keyword evidence="6" id="KW-1185">Reference proteome</keyword>
<name>A0A1I0ERW1_9BACI</name>
<evidence type="ECO:0000313" key="6">
    <source>
        <dbReference type="Proteomes" id="UP000198618"/>
    </source>
</evidence>
<accession>A0A1I0ERW1</accession>
<dbReference type="GO" id="GO:0005524">
    <property type="term" value="F:ATP binding"/>
    <property type="evidence" value="ECO:0007669"/>
    <property type="project" value="UniProtKB-KW"/>
</dbReference>
<feature type="domain" description="ABC transporter" evidence="4">
    <location>
        <begin position="5"/>
        <end position="232"/>
    </location>
</feature>
<evidence type="ECO:0000256" key="2">
    <source>
        <dbReference type="ARBA" id="ARBA00022741"/>
    </source>
</evidence>
<protein>
    <submittedName>
        <fullName evidence="5">ABC-2 type transport system ATP-binding protein</fullName>
    </submittedName>
</protein>
<dbReference type="SMART" id="SM00382">
    <property type="entry name" value="AAA"/>
    <property type="match status" value="1"/>
</dbReference>
<dbReference type="InterPro" id="IPR003593">
    <property type="entry name" value="AAA+_ATPase"/>
</dbReference>
<reference evidence="5 6" key="1">
    <citation type="submission" date="2016-10" db="EMBL/GenBank/DDBJ databases">
        <authorList>
            <person name="de Groot N.N."/>
        </authorList>
    </citation>
    <scope>NUCLEOTIDE SEQUENCE [LARGE SCALE GENOMIC DNA]</scope>
    <source>
        <strain evidence="5 6">IBRC-M 10780</strain>
    </source>
</reference>
<gene>
    <name evidence="5" type="ORF">SAMN05216389_11258</name>
</gene>
<dbReference type="GO" id="GO:0016887">
    <property type="term" value="F:ATP hydrolysis activity"/>
    <property type="evidence" value="ECO:0007669"/>
    <property type="project" value="InterPro"/>
</dbReference>
<dbReference type="PANTHER" id="PTHR42939">
    <property type="entry name" value="ABC TRANSPORTER ATP-BINDING PROTEIN ALBC-RELATED"/>
    <property type="match status" value="1"/>
</dbReference>
<evidence type="ECO:0000313" key="5">
    <source>
        <dbReference type="EMBL" id="SET47842.1"/>
    </source>
</evidence>